<dbReference type="Proteomes" id="UP000559027">
    <property type="component" value="Unassembled WGS sequence"/>
</dbReference>
<keyword evidence="12 19" id="KW-0472">Membrane</keyword>
<dbReference type="AlphaFoldDB" id="A0A8H5CX42"/>
<evidence type="ECO:0000256" key="15">
    <source>
        <dbReference type="ARBA" id="ARBA00034010"/>
    </source>
</evidence>
<evidence type="ECO:0000256" key="9">
    <source>
        <dbReference type="ARBA" id="ARBA00022692"/>
    </source>
</evidence>
<feature type="transmembrane region" description="Helical" evidence="19">
    <location>
        <begin position="388"/>
        <end position="409"/>
    </location>
</feature>
<evidence type="ECO:0000256" key="18">
    <source>
        <dbReference type="ARBA" id="ARBA00034059"/>
    </source>
</evidence>
<comment type="catalytic activity">
    <reaction evidence="17">
        <text>a pyranoside + acceptor = a pyranosid-3-ulose + reduced acceptor.</text>
        <dbReference type="EC" id="1.1.99.29"/>
    </reaction>
</comment>
<dbReference type="InterPro" id="IPR007867">
    <property type="entry name" value="GMC_OxRtase_C"/>
</dbReference>
<evidence type="ECO:0000256" key="5">
    <source>
        <dbReference type="ARBA" id="ARBA00011245"/>
    </source>
</evidence>
<feature type="transmembrane region" description="Helical" evidence="19">
    <location>
        <begin position="421"/>
        <end position="442"/>
    </location>
</feature>
<comment type="similarity">
    <text evidence="4">Belongs to the GMC oxidoreductase family.</text>
</comment>
<sequence length="1182" mass="127959">MSKSQYLLDYAAWSLKPQQSSSLLASVSNVPQYGAVPSKDQGSSPSPGKKKTIGFWSAVFIIFNRIIGTGIFATPAAVLSLSGSVGLSMTLWVLGSLLAAAGMQVYIVWGCAFPRNGAEKNYLGYLFPRPAYLIICLYAASSSLMGWAAGNSLIFGEYALKAFLEQEPSPFLLKLTSFACVTVALLLHGTVVETGLRVQNVLGVFKLFVLAIVAATGLVALKNGIPTVAGIQEYDSQWRGRANFTDVWKGTHVSASSLCFGLNSVIWSFIGFSNANYAMSEMKNPKRTIKIAGPLAVAVVAILYIFSNIAYLAGASKDEIIGSGRLVVALLMKNVWGEKIERFVDIGVALSAFGSVLAMSFAQGRINQELGKEGVLPLSKLLASNQPFNAPLAGLGLHWFLCVLIIFFVPQGDAYNLVINLASYPTAVTNALISFGLLYLYFASSSRTTEHAEYGWHHLSVYTLAATLFFGVANVFLFVAPFIPPPARSEPYESLPYWTHAAVGWALFGVGALWWAFRPRGQLSRDANTYFAGKYPCRRPYSNIHHQGCSKLALYKSASSTGFLQEMFHSLGAMFHRCRSSSFAFTILLGVHVALGAVFFQSPDELPEDTEYDFIIAGGGTGGGVVAGRLAENPNWKVLVIEAGPSNEEIFETQAPGLCGLVVFNPLLDWNYTTTPQHGTNDRTAFYYRGKLLGGCSSHNGLGHTRGSRDDWDHWAEVTGNKGLKWDSILHTMIQSEKFVNDSANLPQEGHIDPAVHGYEGKLFVSAPYTIHPFNDMLLQVTEELPDEFPAVLDVNGGRPIGISWAQFSEDHQGTRSSSATAYIETSQDNLHVLLKTYVTRVLPTNSSLITTAQPDFRGVEFAIDAQSERKTLFAKKEVIVAGGVIGTPQILLNSGIGSREELEPLGIETLVDNPSVGKNFTDQVSVNVMFNTTIPNTDIDADAALAQWNETHTGPLVMPGPLKNQIVWVRLPEDSPAFTPPHKFKDPSPGKNAPHIEVYTNQISATPFPVDGQLPPGVNGTNTVQLSVVNLHPASRGSITLSSSSPFSAPLIDPGLLTSPIDLAVLREGVRSTQRLFSAPVFSSSVFDILYPQQNITTNDEELDAFIRSDAGPYLHGGCSAMMSPKGANWGVVDPDFGVKGVRGLRVVDASVFPSMPSGHTQASVYGFAEHASRIIREAWM</sequence>
<comment type="subcellular location">
    <subcellularLocation>
        <location evidence="2">Membrane</location>
        <topology evidence="2">Multi-pass membrane protein</topology>
    </subcellularLocation>
    <subcellularLocation>
        <location evidence="3">Secreted</location>
    </subcellularLocation>
</comment>
<evidence type="ECO:0000256" key="16">
    <source>
        <dbReference type="ARBA" id="ARBA00034029"/>
    </source>
</evidence>
<evidence type="ECO:0000256" key="7">
    <source>
        <dbReference type="ARBA" id="ARBA00022525"/>
    </source>
</evidence>
<dbReference type="PANTHER" id="PTHR11552">
    <property type="entry name" value="GLUCOSE-METHANOL-CHOLINE GMC OXIDOREDUCTASE"/>
    <property type="match status" value="1"/>
</dbReference>
<evidence type="ECO:0000313" key="22">
    <source>
        <dbReference type="EMBL" id="KAF5349535.1"/>
    </source>
</evidence>
<feature type="transmembrane region" description="Helical" evidence="19">
    <location>
        <begin position="201"/>
        <end position="221"/>
    </location>
</feature>
<comment type="caution">
    <text evidence="22">The sequence shown here is derived from an EMBL/GenBank/DDBJ whole genome shotgun (WGS) entry which is preliminary data.</text>
</comment>
<keyword evidence="7" id="KW-0964">Secreted</keyword>
<comment type="cofactor">
    <cofactor evidence="1">
        <name>FAD</name>
        <dbReference type="ChEBI" id="CHEBI:57692"/>
    </cofactor>
</comment>
<comment type="catalytic activity">
    <reaction evidence="14">
        <text>pyranose + acceptor = pyranos-2-ulose + reduced acceptor.</text>
        <dbReference type="EC" id="1.1.99.29"/>
    </reaction>
</comment>
<keyword evidence="9 19" id="KW-0812">Transmembrane</keyword>
<evidence type="ECO:0000256" key="4">
    <source>
        <dbReference type="ARBA" id="ARBA00010790"/>
    </source>
</evidence>
<evidence type="ECO:0000256" key="6">
    <source>
        <dbReference type="ARBA" id="ARBA00013177"/>
    </source>
</evidence>
<evidence type="ECO:0000256" key="8">
    <source>
        <dbReference type="ARBA" id="ARBA00022630"/>
    </source>
</evidence>
<evidence type="ECO:0000259" key="20">
    <source>
        <dbReference type="Pfam" id="PF00732"/>
    </source>
</evidence>
<dbReference type="GO" id="GO:0033718">
    <property type="term" value="F:pyranose dehydrogenase (acceptor) activity"/>
    <property type="evidence" value="ECO:0007669"/>
    <property type="project" value="UniProtKB-EC"/>
</dbReference>
<comment type="catalytic activity">
    <reaction evidence="16">
        <text>pyranose + acceptor = pyranos-3-ulose + reduced acceptor.</text>
        <dbReference type="EC" id="1.1.99.29"/>
    </reaction>
</comment>
<evidence type="ECO:0000256" key="14">
    <source>
        <dbReference type="ARBA" id="ARBA00033986"/>
    </source>
</evidence>
<dbReference type="Pfam" id="PF05199">
    <property type="entry name" value="GMC_oxred_C"/>
    <property type="match status" value="1"/>
</dbReference>
<keyword evidence="10" id="KW-0274">FAD</keyword>
<keyword evidence="23" id="KW-1185">Reference proteome</keyword>
<gene>
    <name evidence="22" type="ORF">D9756_008786</name>
</gene>
<feature type="transmembrane region" description="Helical" evidence="19">
    <location>
        <begin position="495"/>
        <end position="517"/>
    </location>
</feature>
<dbReference type="SUPFAM" id="SSF54373">
    <property type="entry name" value="FAD-linked reductases, C-terminal domain"/>
    <property type="match status" value="1"/>
</dbReference>
<feature type="transmembrane region" description="Helical" evidence="19">
    <location>
        <begin position="53"/>
        <end position="77"/>
    </location>
</feature>
<feature type="transmembrane region" description="Helical" evidence="19">
    <location>
        <begin position="583"/>
        <end position="600"/>
    </location>
</feature>
<accession>A0A8H5CX42</accession>
<dbReference type="Gene3D" id="1.20.1740.10">
    <property type="entry name" value="Amino acid/polyamine transporter I"/>
    <property type="match status" value="1"/>
</dbReference>
<dbReference type="Pfam" id="PF13520">
    <property type="entry name" value="AA_permease_2"/>
    <property type="match status" value="1"/>
</dbReference>
<comment type="catalytic activity">
    <reaction evidence="15">
        <text>pyranose + acceptor = pyranos-2,3-diulose + reduced acceptor.</text>
        <dbReference type="EC" id="1.1.99.29"/>
    </reaction>
</comment>
<dbReference type="InterPro" id="IPR036188">
    <property type="entry name" value="FAD/NAD-bd_sf"/>
</dbReference>
<feature type="domain" description="Glucose-methanol-choline oxidoreductase N-terminal" evidence="20">
    <location>
        <begin position="612"/>
        <end position="925"/>
    </location>
</feature>
<comment type="catalytic activity">
    <reaction evidence="18">
        <text>a pyranoside + acceptor = a pyranosid-3,4-diulose + reduced acceptor.</text>
        <dbReference type="EC" id="1.1.99.29"/>
    </reaction>
</comment>
<dbReference type="Gene3D" id="3.30.560.10">
    <property type="entry name" value="Glucose Oxidase, domain 3"/>
    <property type="match status" value="1"/>
</dbReference>
<dbReference type="InterPro" id="IPR012132">
    <property type="entry name" value="GMC_OxRdtase"/>
</dbReference>
<dbReference type="GO" id="GO:0050660">
    <property type="term" value="F:flavin adenine dinucleotide binding"/>
    <property type="evidence" value="ECO:0007669"/>
    <property type="project" value="InterPro"/>
</dbReference>
<evidence type="ECO:0000259" key="21">
    <source>
        <dbReference type="Pfam" id="PF05199"/>
    </source>
</evidence>
<dbReference type="EC" id="1.1.99.29" evidence="6"/>
<feature type="transmembrane region" description="Helical" evidence="19">
    <location>
        <begin position="170"/>
        <end position="189"/>
    </location>
</feature>
<dbReference type="InterPro" id="IPR000172">
    <property type="entry name" value="GMC_OxRdtase_N"/>
</dbReference>
<dbReference type="SUPFAM" id="SSF51905">
    <property type="entry name" value="FAD/NAD(P)-binding domain"/>
    <property type="match status" value="1"/>
</dbReference>
<name>A0A8H5CX42_9AGAR</name>
<dbReference type="InterPro" id="IPR002293">
    <property type="entry name" value="AA/rel_permease1"/>
</dbReference>
<reference evidence="22 23" key="1">
    <citation type="journal article" date="2020" name="ISME J.">
        <title>Uncovering the hidden diversity of litter-decomposition mechanisms in mushroom-forming fungi.</title>
        <authorList>
            <person name="Floudas D."/>
            <person name="Bentzer J."/>
            <person name="Ahren D."/>
            <person name="Johansson T."/>
            <person name="Persson P."/>
            <person name="Tunlid A."/>
        </authorList>
    </citation>
    <scope>NUCLEOTIDE SEQUENCE [LARGE SCALE GENOMIC DNA]</scope>
    <source>
        <strain evidence="22 23">CBS 146.42</strain>
    </source>
</reference>
<evidence type="ECO:0000256" key="10">
    <source>
        <dbReference type="ARBA" id="ARBA00022827"/>
    </source>
</evidence>
<evidence type="ECO:0000256" key="2">
    <source>
        <dbReference type="ARBA" id="ARBA00004141"/>
    </source>
</evidence>
<feature type="transmembrane region" description="Helical" evidence="19">
    <location>
        <begin position="462"/>
        <end position="483"/>
    </location>
</feature>
<dbReference type="Gene3D" id="3.50.50.60">
    <property type="entry name" value="FAD/NAD(P)-binding domain"/>
    <property type="match status" value="1"/>
</dbReference>
<keyword evidence="8" id="KW-0285">Flavoprotein</keyword>
<comment type="function">
    <text evidence="13">Catalyzes the single-oxidation or sequential double oxidation reaction of carbohydrates primarily at carbon-2 and/or carbon-3 with the concomitant reduction of the flavin. The enzyme exhibits a broad sugar substrate specificity, oxidizing different aldopyranoses to the corresponding C-1, C-2, C-3 or C-1,2, C-2,3 and C-3,4 (di)dehydro sugars with substrate-specific regioselectivity. Accepts only a narrow range of electron acceptors such as substituted benzoquinones and complexed metal ions and reacts extremely slowly with O(2) as acceptor. May play a role in the natural recycling of plant matter by oxidizing all major monosaccharides in lignocellulose and by reducing quinone compounds or reactive radical species generated during lignin depolymerization.</text>
</comment>
<dbReference type="GO" id="GO:0022857">
    <property type="term" value="F:transmembrane transporter activity"/>
    <property type="evidence" value="ECO:0007669"/>
    <property type="project" value="InterPro"/>
</dbReference>
<proteinExistence type="inferred from homology"/>
<dbReference type="OrthoDB" id="5982228at2759"/>
<feature type="transmembrane region" description="Helical" evidence="19">
    <location>
        <begin position="130"/>
        <end position="150"/>
    </location>
</feature>
<comment type="subunit">
    <text evidence="5">Monomer.</text>
</comment>
<organism evidence="22 23">
    <name type="scientific">Leucocoprinus leucothites</name>
    <dbReference type="NCBI Taxonomy" id="201217"/>
    <lineage>
        <taxon>Eukaryota</taxon>
        <taxon>Fungi</taxon>
        <taxon>Dikarya</taxon>
        <taxon>Basidiomycota</taxon>
        <taxon>Agaricomycotina</taxon>
        <taxon>Agaricomycetes</taxon>
        <taxon>Agaricomycetidae</taxon>
        <taxon>Agaricales</taxon>
        <taxon>Agaricineae</taxon>
        <taxon>Agaricaceae</taxon>
        <taxon>Leucocoprinus</taxon>
    </lineage>
</organism>
<dbReference type="GO" id="GO:0005576">
    <property type="term" value="C:extracellular region"/>
    <property type="evidence" value="ECO:0007669"/>
    <property type="project" value="UniProtKB-SubCell"/>
</dbReference>
<feature type="transmembrane region" description="Helical" evidence="19">
    <location>
        <begin position="89"/>
        <end position="109"/>
    </location>
</feature>
<protein>
    <recommendedName>
        <fullName evidence="6">pyranose dehydrogenase (acceptor)</fullName>
        <ecNumber evidence="6">1.1.99.29</ecNumber>
    </recommendedName>
</protein>
<evidence type="ECO:0000256" key="13">
    <source>
        <dbReference type="ARBA" id="ARBA00024699"/>
    </source>
</evidence>
<evidence type="ECO:0000313" key="23">
    <source>
        <dbReference type="Proteomes" id="UP000559027"/>
    </source>
</evidence>
<evidence type="ECO:0000256" key="19">
    <source>
        <dbReference type="SAM" id="Phobius"/>
    </source>
</evidence>
<evidence type="ECO:0000256" key="3">
    <source>
        <dbReference type="ARBA" id="ARBA00004613"/>
    </source>
</evidence>
<evidence type="ECO:0000256" key="11">
    <source>
        <dbReference type="ARBA" id="ARBA00022989"/>
    </source>
</evidence>
<evidence type="ECO:0000256" key="12">
    <source>
        <dbReference type="ARBA" id="ARBA00023136"/>
    </source>
</evidence>
<dbReference type="EMBL" id="JAACJO010000016">
    <property type="protein sequence ID" value="KAF5349535.1"/>
    <property type="molecule type" value="Genomic_DNA"/>
</dbReference>
<dbReference type="PANTHER" id="PTHR11552:SF147">
    <property type="entry name" value="CHOLINE DEHYDROGENASE, MITOCHONDRIAL"/>
    <property type="match status" value="1"/>
</dbReference>
<evidence type="ECO:0000256" key="17">
    <source>
        <dbReference type="ARBA" id="ARBA00034050"/>
    </source>
</evidence>
<feature type="transmembrane region" description="Helical" evidence="19">
    <location>
        <begin position="343"/>
        <end position="362"/>
    </location>
</feature>
<dbReference type="GO" id="GO:0016020">
    <property type="term" value="C:membrane"/>
    <property type="evidence" value="ECO:0007669"/>
    <property type="project" value="UniProtKB-SubCell"/>
</dbReference>
<feature type="transmembrane region" description="Helical" evidence="19">
    <location>
        <begin position="255"/>
        <end position="279"/>
    </location>
</feature>
<feature type="transmembrane region" description="Helical" evidence="19">
    <location>
        <begin position="291"/>
        <end position="313"/>
    </location>
</feature>
<dbReference type="Pfam" id="PF00732">
    <property type="entry name" value="GMC_oxred_N"/>
    <property type="match status" value="1"/>
</dbReference>
<feature type="domain" description="Glucose-methanol-choline oxidoreductase C-terminal" evidence="21">
    <location>
        <begin position="1034"/>
        <end position="1170"/>
    </location>
</feature>
<keyword evidence="11 19" id="KW-1133">Transmembrane helix</keyword>
<evidence type="ECO:0000256" key="1">
    <source>
        <dbReference type="ARBA" id="ARBA00001974"/>
    </source>
</evidence>